<reference evidence="1 2" key="1">
    <citation type="submission" date="2018-05" db="EMBL/GenBank/DDBJ databases">
        <title>Rhodoferax soyangensis sp.nov., isolated from an oligotrophic freshwater lake.</title>
        <authorList>
            <person name="Park M."/>
        </authorList>
    </citation>
    <scope>NUCLEOTIDE SEQUENCE [LARGE SCALE GENOMIC DNA]</scope>
    <source>
        <strain evidence="1 2">IMCC26218</strain>
    </source>
</reference>
<protein>
    <recommendedName>
        <fullName evidence="3">Phosphoglycerate mutase</fullName>
    </recommendedName>
</protein>
<evidence type="ECO:0000313" key="2">
    <source>
        <dbReference type="Proteomes" id="UP000260665"/>
    </source>
</evidence>
<dbReference type="RefSeq" id="WP_117174909.1">
    <property type="nucleotide sequence ID" value="NZ_QFZK01000002.1"/>
</dbReference>
<gene>
    <name evidence="1" type="ORF">DIC66_05725</name>
</gene>
<comment type="caution">
    <text evidence="1">The sequence shown here is derived from an EMBL/GenBank/DDBJ whole genome shotgun (WGS) entry which is preliminary data.</text>
</comment>
<dbReference type="OrthoDB" id="5295974at2"/>
<dbReference type="EMBL" id="QFZK01000002">
    <property type="protein sequence ID" value="RFO98211.1"/>
    <property type="molecule type" value="Genomic_DNA"/>
</dbReference>
<name>A0A3E1RG40_9BURK</name>
<evidence type="ECO:0000313" key="1">
    <source>
        <dbReference type="EMBL" id="RFO98211.1"/>
    </source>
</evidence>
<dbReference type="Proteomes" id="UP000260665">
    <property type="component" value="Unassembled WGS sequence"/>
</dbReference>
<sequence length="313" mass="34183">MPTLITYAKPLGPQCQQALSPLQLPQLDALLRLLTPGLRSTCEEDTLSPLHEMLAARAMGLTPQDGVLPWAALQAQALRLPAPTTGDDWAWLTPCHWQVNADHVRMADPADTQISDDESRQVMEALRAFLAEDGIALHGLHGGNWLATGAAFKDLPTASLARASGGAVDHWLPRQAQAQPLRRLQNELQMLLYSHPLNDARAARGLLPITSFWVSGTGSLPADFHASSDCKVVEVLRQPQLRDDAPAWTAAWQDLDATVFKPLLEQARAGQPVELTLCGETAAQSFSRQPQSLWARTRQRFAKPDLAALLQSL</sequence>
<accession>A0A3E1RG40</accession>
<proteinExistence type="predicted"/>
<evidence type="ECO:0008006" key="3">
    <source>
        <dbReference type="Google" id="ProtNLM"/>
    </source>
</evidence>
<keyword evidence="2" id="KW-1185">Reference proteome</keyword>
<organism evidence="1 2">
    <name type="scientific">Rhodoferax lacus</name>
    <dbReference type="NCBI Taxonomy" id="2184758"/>
    <lineage>
        <taxon>Bacteria</taxon>
        <taxon>Pseudomonadati</taxon>
        <taxon>Pseudomonadota</taxon>
        <taxon>Betaproteobacteria</taxon>
        <taxon>Burkholderiales</taxon>
        <taxon>Comamonadaceae</taxon>
        <taxon>Rhodoferax</taxon>
    </lineage>
</organism>
<dbReference type="AlphaFoldDB" id="A0A3E1RG40"/>